<evidence type="ECO:0000313" key="2">
    <source>
        <dbReference type="EMBL" id="SNT08985.1"/>
    </source>
</evidence>
<feature type="region of interest" description="Disordered" evidence="1">
    <location>
        <begin position="37"/>
        <end position="60"/>
    </location>
</feature>
<dbReference type="Proteomes" id="UP000198432">
    <property type="component" value="Unassembled WGS sequence"/>
</dbReference>
<reference evidence="3" key="1">
    <citation type="submission" date="2017-06" db="EMBL/GenBank/DDBJ databases">
        <authorList>
            <person name="Varghese N."/>
            <person name="Submissions S."/>
        </authorList>
    </citation>
    <scope>NUCLEOTIDE SEQUENCE [LARGE SCALE GENOMIC DNA]</scope>
    <source>
        <strain evidence="3">NKM1</strain>
    </source>
</reference>
<dbReference type="EMBL" id="FZOQ01000023">
    <property type="protein sequence ID" value="SNT08985.1"/>
    <property type="molecule type" value="Genomic_DNA"/>
</dbReference>
<gene>
    <name evidence="2" type="ORF">SAMN06296052_12368</name>
</gene>
<proteinExistence type="predicted"/>
<sequence length="60" mass="6723">MKRSSIYKLFLAYLALVLSFFVYTSATGTRILGDDKEEFEPNGASTGGSTGYRGSRYYHK</sequence>
<dbReference type="OrthoDB" id="965058at2"/>
<keyword evidence="3" id="KW-1185">Reference proteome</keyword>
<accession>A0A239JT91</accession>
<evidence type="ECO:0000256" key="1">
    <source>
        <dbReference type="SAM" id="MobiDB-lite"/>
    </source>
</evidence>
<dbReference type="AlphaFoldDB" id="A0A239JT91"/>
<evidence type="ECO:0000313" key="3">
    <source>
        <dbReference type="Proteomes" id="UP000198432"/>
    </source>
</evidence>
<name>A0A239JT91_9BACT</name>
<organism evidence="2 3">
    <name type="scientific">Pontibacter ummariensis</name>
    <dbReference type="NCBI Taxonomy" id="1610492"/>
    <lineage>
        <taxon>Bacteria</taxon>
        <taxon>Pseudomonadati</taxon>
        <taxon>Bacteroidota</taxon>
        <taxon>Cytophagia</taxon>
        <taxon>Cytophagales</taxon>
        <taxon>Hymenobacteraceae</taxon>
        <taxon>Pontibacter</taxon>
    </lineage>
</organism>
<protein>
    <submittedName>
        <fullName evidence="2">Uncharacterized protein</fullName>
    </submittedName>
</protein>
<dbReference type="RefSeq" id="WP_089321045.1">
    <property type="nucleotide sequence ID" value="NZ_FZOQ01000023.1"/>
</dbReference>